<feature type="transmembrane region" description="Helical" evidence="5">
    <location>
        <begin position="276"/>
        <end position="293"/>
    </location>
</feature>
<dbReference type="SMART" id="SM01417">
    <property type="entry name" value="Solute_trans_a"/>
    <property type="match status" value="1"/>
</dbReference>
<evidence type="ECO:0000256" key="4">
    <source>
        <dbReference type="ARBA" id="ARBA00023136"/>
    </source>
</evidence>
<dbReference type="GeneID" id="36620004"/>
<evidence type="ECO:0000313" key="7">
    <source>
        <dbReference type="Proteomes" id="UP000241690"/>
    </source>
</evidence>
<keyword evidence="4 5" id="KW-0472">Membrane</keyword>
<comment type="subcellular location">
    <subcellularLocation>
        <location evidence="1">Membrane</location>
        <topology evidence="1">Multi-pass membrane protein</topology>
    </subcellularLocation>
</comment>
<feature type="transmembrane region" description="Helical" evidence="5">
    <location>
        <begin position="158"/>
        <end position="180"/>
    </location>
</feature>
<dbReference type="GO" id="GO:0016020">
    <property type="term" value="C:membrane"/>
    <property type="evidence" value="ECO:0007669"/>
    <property type="project" value="UniProtKB-SubCell"/>
</dbReference>
<sequence>MKPLLSHLRAVSEVPIHGVLTFHHIALILVSFFVIISTSTSLYLMYQHATHYSVPHQQKYILRILFIIPAYGATCLLVTGFYRYYVYFSIIMAVLAPLILVGYLTFICCLIAPAWEQQQDWLRMKEARPWIFHLNLLYSITGMQNGPFRTPRTALTQFNIIWFCVYQYVVVSIMMGIVAISTQAVGKYCQTSLSTHFAHLWTTIFTALSMIPAMHTLIQAHWTIRHKFSHLRMDRKLLCIKLVIFLTSWQSIIFNLATAKVRSSRYIGQTDVQVVLQYLVLSVELIFFAFLHLKAYPWKDYVISFDQPGEYQGGAMGWRAFRDMANLSDIGVAIYRAAHWIFFLRGRRHLENRAAEKPNGVEDYNLINQKPVNVNVSDDLFCLTYIQWMSQKIRLCG</sequence>
<accession>A0A2T3ZRB4</accession>
<dbReference type="Proteomes" id="UP000241690">
    <property type="component" value="Unassembled WGS sequence"/>
</dbReference>
<keyword evidence="7" id="KW-1185">Reference proteome</keyword>
<proteinExistence type="predicted"/>
<evidence type="ECO:0008006" key="8">
    <source>
        <dbReference type="Google" id="ProtNLM"/>
    </source>
</evidence>
<dbReference type="STRING" id="983964.A0A2T3ZRB4"/>
<dbReference type="AlphaFoldDB" id="A0A2T3ZRB4"/>
<dbReference type="PANTHER" id="PTHR23423">
    <property type="entry name" value="ORGANIC SOLUTE TRANSPORTER-RELATED"/>
    <property type="match status" value="1"/>
</dbReference>
<keyword evidence="3 5" id="KW-1133">Transmembrane helix</keyword>
<dbReference type="EMBL" id="KZ679752">
    <property type="protein sequence ID" value="PTB47347.1"/>
    <property type="molecule type" value="Genomic_DNA"/>
</dbReference>
<evidence type="ECO:0000313" key="6">
    <source>
        <dbReference type="EMBL" id="PTB47347.1"/>
    </source>
</evidence>
<dbReference type="Pfam" id="PF03619">
    <property type="entry name" value="Solute_trans_a"/>
    <property type="match status" value="1"/>
</dbReference>
<gene>
    <name evidence="6" type="ORF">M431DRAFT_102473</name>
</gene>
<dbReference type="InterPro" id="IPR005178">
    <property type="entry name" value="Ostalpha/TMEM184C"/>
</dbReference>
<evidence type="ECO:0000256" key="5">
    <source>
        <dbReference type="SAM" id="Phobius"/>
    </source>
</evidence>
<feature type="transmembrane region" description="Helical" evidence="5">
    <location>
        <begin position="20"/>
        <end position="44"/>
    </location>
</feature>
<keyword evidence="2 5" id="KW-0812">Transmembrane</keyword>
<feature type="transmembrane region" description="Helical" evidence="5">
    <location>
        <begin position="64"/>
        <end position="84"/>
    </location>
</feature>
<reference evidence="6 7" key="1">
    <citation type="submission" date="2016-07" db="EMBL/GenBank/DDBJ databases">
        <title>Multiple horizontal gene transfer events from other fungi enriched the ability of initially mycotrophic Trichoderma (Ascomycota) to feed on dead plant biomass.</title>
        <authorList>
            <consortium name="DOE Joint Genome Institute"/>
            <person name="Aerts A."/>
            <person name="Atanasova L."/>
            <person name="Chenthamara K."/>
            <person name="Zhang J."/>
            <person name="Grujic M."/>
            <person name="Henrissat B."/>
            <person name="Kuo A."/>
            <person name="Salamov A."/>
            <person name="Lipzen A."/>
            <person name="Labutti K."/>
            <person name="Barry K."/>
            <person name="Miao Y."/>
            <person name="Rahimi M.J."/>
            <person name="Shen Q."/>
            <person name="Grigoriev I.V."/>
            <person name="Kubicek C.P."/>
            <person name="Druzhinina I.S."/>
        </authorList>
    </citation>
    <scope>NUCLEOTIDE SEQUENCE [LARGE SCALE GENOMIC DNA]</scope>
    <source>
        <strain evidence="6 7">CBS 226.95</strain>
    </source>
</reference>
<dbReference type="RefSeq" id="XP_024767024.1">
    <property type="nucleotide sequence ID" value="XM_024911445.1"/>
</dbReference>
<feature type="transmembrane region" description="Helical" evidence="5">
    <location>
        <begin position="200"/>
        <end position="218"/>
    </location>
</feature>
<feature type="transmembrane region" description="Helical" evidence="5">
    <location>
        <begin position="90"/>
        <end position="115"/>
    </location>
</feature>
<protein>
    <recommendedName>
        <fullName evidence="8">DUF300-domain-containing protein</fullName>
    </recommendedName>
</protein>
<organism evidence="6 7">
    <name type="scientific">Trichoderma harzianum CBS 226.95</name>
    <dbReference type="NCBI Taxonomy" id="983964"/>
    <lineage>
        <taxon>Eukaryota</taxon>
        <taxon>Fungi</taxon>
        <taxon>Dikarya</taxon>
        <taxon>Ascomycota</taxon>
        <taxon>Pezizomycotina</taxon>
        <taxon>Sordariomycetes</taxon>
        <taxon>Hypocreomycetidae</taxon>
        <taxon>Hypocreales</taxon>
        <taxon>Hypocreaceae</taxon>
        <taxon>Trichoderma</taxon>
    </lineage>
</organism>
<evidence type="ECO:0000256" key="1">
    <source>
        <dbReference type="ARBA" id="ARBA00004141"/>
    </source>
</evidence>
<evidence type="ECO:0000256" key="3">
    <source>
        <dbReference type="ARBA" id="ARBA00022989"/>
    </source>
</evidence>
<feature type="transmembrane region" description="Helical" evidence="5">
    <location>
        <begin position="238"/>
        <end position="256"/>
    </location>
</feature>
<evidence type="ECO:0000256" key="2">
    <source>
        <dbReference type="ARBA" id="ARBA00022692"/>
    </source>
</evidence>
<name>A0A2T3ZRB4_TRIHA</name>